<dbReference type="InterPro" id="IPR038765">
    <property type="entry name" value="Papain-like_cys_pep_sf"/>
</dbReference>
<evidence type="ECO:0000259" key="2">
    <source>
        <dbReference type="SMART" id="SM00460"/>
    </source>
</evidence>
<keyword evidence="1" id="KW-0812">Transmembrane</keyword>
<proteinExistence type="predicted"/>
<keyword evidence="4" id="KW-1185">Reference proteome</keyword>
<dbReference type="eggNOG" id="COG5279">
    <property type="taxonomic scope" value="Bacteria"/>
</dbReference>
<dbReference type="STRING" id="268407.PWYN_02135"/>
<dbReference type="InterPro" id="IPR002931">
    <property type="entry name" value="Transglutaminase-like"/>
</dbReference>
<protein>
    <submittedName>
        <fullName evidence="3">Transglutaminase</fullName>
    </submittedName>
</protein>
<accession>A0A098MG00</accession>
<dbReference type="AlphaFoldDB" id="A0A098MG00"/>
<evidence type="ECO:0000313" key="3">
    <source>
        <dbReference type="EMBL" id="KGE20981.1"/>
    </source>
</evidence>
<feature type="transmembrane region" description="Helical" evidence="1">
    <location>
        <begin position="12"/>
        <end position="30"/>
    </location>
</feature>
<feature type="domain" description="Transglutaminase-like" evidence="2">
    <location>
        <begin position="177"/>
        <end position="238"/>
    </location>
</feature>
<dbReference type="EMBL" id="JQCR01000001">
    <property type="protein sequence ID" value="KGE20981.1"/>
    <property type="molecule type" value="Genomic_DNA"/>
</dbReference>
<gene>
    <name evidence="3" type="ORF">PWYN_02135</name>
</gene>
<dbReference type="PANTHER" id="PTHR46333:SF2">
    <property type="entry name" value="CYTOKINESIS PROTEIN 3"/>
    <property type="match status" value="1"/>
</dbReference>
<dbReference type="GO" id="GO:0005737">
    <property type="term" value="C:cytoplasm"/>
    <property type="evidence" value="ECO:0007669"/>
    <property type="project" value="TreeGrafter"/>
</dbReference>
<sequence length="381" mass="42970">MRKIRLSLVKGILSGVLFAAAIPPTLYWGWDYAYASASASSVTLHSISEMTGKLTHAMNNRNETIMFTFEGNTSNLKSQVQSAIDKSMESDNYLHYIVDSYAFSYRGSSRSAKVTVEIKYLENLQQTAYVTKEVKAALSKIIKPGMNNHEKVRVIHDWVVLHLKYDNSYRKYTAYEGLQSGSAVCQGYSLLTYKMLKEAGINNRIVEGTARPEGGRSQSHAWNLVQLDGRWYHLDTTWDDPSPDQAGAVSTAYYLRTDNQMRADHTWNKPYPAASVAYHLTLSELIKNGGEKKNFYLNLQQQLNYALYDETKVVTSAAGILTLAKEAVNSGEDSVLFRYRGNKVLLKNDLKKLYEIGLDNLSYTTSAFDNTGDLKVYVTWK</sequence>
<reference evidence="3 4" key="2">
    <citation type="submission" date="2014-10" db="EMBL/GenBank/DDBJ databases">
        <title>Comparative genomics of the Paenibacillus odorifer group.</title>
        <authorList>
            <person name="Tsai Y.-C."/>
            <person name="Martin N."/>
            <person name="Korlach J."/>
            <person name="Wiedmann M."/>
        </authorList>
    </citation>
    <scope>NUCLEOTIDE SEQUENCE [LARGE SCALE GENOMIC DNA]</scope>
    <source>
        <strain evidence="3 4">DSM 18334</strain>
    </source>
</reference>
<dbReference type="RefSeq" id="WP_036647829.1">
    <property type="nucleotide sequence ID" value="NZ_JQCR01000001.1"/>
</dbReference>
<dbReference type="InterPro" id="IPR052557">
    <property type="entry name" value="CAP/Cytokinesis_protein"/>
</dbReference>
<organism evidence="3 4">
    <name type="scientific">Paenibacillus wynnii</name>
    <dbReference type="NCBI Taxonomy" id="268407"/>
    <lineage>
        <taxon>Bacteria</taxon>
        <taxon>Bacillati</taxon>
        <taxon>Bacillota</taxon>
        <taxon>Bacilli</taxon>
        <taxon>Bacillales</taxon>
        <taxon>Paenibacillaceae</taxon>
        <taxon>Paenibacillus</taxon>
    </lineage>
</organism>
<dbReference type="Pfam" id="PF01841">
    <property type="entry name" value="Transglut_core"/>
    <property type="match status" value="1"/>
</dbReference>
<evidence type="ECO:0000256" key="1">
    <source>
        <dbReference type="SAM" id="Phobius"/>
    </source>
</evidence>
<keyword evidence="1" id="KW-0472">Membrane</keyword>
<name>A0A098MG00_9BACL</name>
<dbReference type="Proteomes" id="UP000029734">
    <property type="component" value="Unassembled WGS sequence"/>
</dbReference>
<dbReference type="OrthoDB" id="9788327at2"/>
<dbReference type="PANTHER" id="PTHR46333">
    <property type="entry name" value="CYTOKINESIS PROTEIN 3"/>
    <property type="match status" value="1"/>
</dbReference>
<comment type="caution">
    <text evidence="3">The sequence shown here is derived from an EMBL/GenBank/DDBJ whole genome shotgun (WGS) entry which is preliminary data.</text>
</comment>
<evidence type="ECO:0000313" key="4">
    <source>
        <dbReference type="Proteomes" id="UP000029734"/>
    </source>
</evidence>
<dbReference type="Gene3D" id="3.10.620.30">
    <property type="match status" value="1"/>
</dbReference>
<reference evidence="3 4" key="1">
    <citation type="submission" date="2014-08" db="EMBL/GenBank/DDBJ databases">
        <authorList>
            <person name="den Bakker H.C."/>
        </authorList>
    </citation>
    <scope>NUCLEOTIDE SEQUENCE [LARGE SCALE GENOMIC DNA]</scope>
    <source>
        <strain evidence="3 4">DSM 18334</strain>
    </source>
</reference>
<dbReference type="SMART" id="SM00460">
    <property type="entry name" value="TGc"/>
    <property type="match status" value="1"/>
</dbReference>
<dbReference type="SUPFAM" id="SSF54001">
    <property type="entry name" value="Cysteine proteinases"/>
    <property type="match status" value="1"/>
</dbReference>
<keyword evidence="1" id="KW-1133">Transmembrane helix</keyword>